<dbReference type="AlphaFoldDB" id="A0A934TNB7"/>
<evidence type="ECO:0000313" key="1">
    <source>
        <dbReference type="EMBL" id="MBK5928794.1"/>
    </source>
</evidence>
<dbReference type="GO" id="GO:0006270">
    <property type="term" value="P:DNA replication initiation"/>
    <property type="evidence" value="ECO:0007669"/>
    <property type="project" value="TreeGrafter"/>
</dbReference>
<dbReference type="PANTHER" id="PTHR30050:SF5">
    <property type="entry name" value="DNAA REGULATORY INACTIVATOR HDA"/>
    <property type="match status" value="1"/>
</dbReference>
<dbReference type="InterPro" id="IPR027417">
    <property type="entry name" value="P-loop_NTPase"/>
</dbReference>
<organism evidence="1 2">
    <name type="scientific">Rhodobaculum claviforme</name>
    <dbReference type="NCBI Taxonomy" id="1549854"/>
    <lineage>
        <taxon>Bacteria</taxon>
        <taxon>Pseudomonadati</taxon>
        <taxon>Pseudomonadota</taxon>
        <taxon>Alphaproteobacteria</taxon>
        <taxon>Rhodobacterales</taxon>
        <taxon>Paracoccaceae</taxon>
        <taxon>Rhodobaculum</taxon>
    </lineage>
</organism>
<reference evidence="1" key="1">
    <citation type="submission" date="2017-05" db="EMBL/GenBank/DDBJ databases">
        <authorList>
            <person name="Imhoff J.F."/>
            <person name="Rahn T."/>
            <person name="Kuenzel S."/>
            <person name="Neulinger S.C."/>
        </authorList>
    </citation>
    <scope>NUCLEOTIDE SEQUENCE</scope>
    <source>
        <strain evidence="1">LMG 28126</strain>
    </source>
</reference>
<dbReference type="Gene3D" id="3.40.50.300">
    <property type="entry name" value="P-loop containing nucleotide triphosphate hydrolases"/>
    <property type="match status" value="1"/>
</dbReference>
<accession>A0A934TNB7</accession>
<name>A0A934TNB7_9RHOB</name>
<gene>
    <name evidence="1" type="ORF">CCR87_15875</name>
</gene>
<proteinExistence type="predicted"/>
<dbReference type="Proteomes" id="UP000706333">
    <property type="component" value="Unassembled WGS sequence"/>
</dbReference>
<dbReference type="EMBL" id="NHSD01000325">
    <property type="protein sequence ID" value="MBK5928794.1"/>
    <property type="molecule type" value="Genomic_DNA"/>
</dbReference>
<sequence>MRQLAFDLPAPPSLRRDDFFVAPSNALALRTVEGWADWPGGKLALAGPAGSGKTHLAHIWAAQAGAVLLPGAALAGADIGRLAARARVAVEDASDVAGDPAAERALFHLHNLILAEGGRLMLTDAAPPARWPVGLPDLASRLAATPTAALEAPDDALLSAVLVKLFADRQVAVPAALIPWMVARMERSLAAARDLVARIDARALAEGRPVSRPLAAAVLDSPPDLGP</sequence>
<dbReference type="GO" id="GO:0003688">
    <property type="term" value="F:DNA replication origin binding"/>
    <property type="evidence" value="ECO:0007669"/>
    <property type="project" value="TreeGrafter"/>
</dbReference>
<protein>
    <submittedName>
        <fullName evidence="1">Chromosomal replication initiator DnaA</fullName>
    </submittedName>
</protein>
<dbReference type="PANTHER" id="PTHR30050">
    <property type="entry name" value="CHROMOSOMAL REPLICATION INITIATOR PROTEIN DNAA"/>
    <property type="match status" value="1"/>
</dbReference>
<dbReference type="GO" id="GO:0005886">
    <property type="term" value="C:plasma membrane"/>
    <property type="evidence" value="ECO:0007669"/>
    <property type="project" value="TreeGrafter"/>
</dbReference>
<keyword evidence="2" id="KW-1185">Reference proteome</keyword>
<dbReference type="RefSeq" id="WP_201158558.1">
    <property type="nucleotide sequence ID" value="NZ_NHSD01000325.1"/>
</dbReference>
<reference evidence="1" key="2">
    <citation type="journal article" date="2020" name="Microorganisms">
        <title>Osmotic Adaptation and Compatible Solute Biosynthesis of Phototrophic Bacteria as Revealed from Genome Analyses.</title>
        <authorList>
            <person name="Imhoff J.F."/>
            <person name="Rahn T."/>
            <person name="Kunzel S."/>
            <person name="Keller A."/>
            <person name="Neulinger S.C."/>
        </authorList>
    </citation>
    <scope>NUCLEOTIDE SEQUENCE</scope>
    <source>
        <strain evidence="1">LMG 28126</strain>
    </source>
</reference>
<dbReference type="SUPFAM" id="SSF52540">
    <property type="entry name" value="P-loop containing nucleoside triphosphate hydrolases"/>
    <property type="match status" value="1"/>
</dbReference>
<evidence type="ECO:0000313" key="2">
    <source>
        <dbReference type="Proteomes" id="UP000706333"/>
    </source>
</evidence>
<dbReference type="Gene3D" id="1.10.8.60">
    <property type="match status" value="1"/>
</dbReference>
<comment type="caution">
    <text evidence="1">The sequence shown here is derived from an EMBL/GenBank/DDBJ whole genome shotgun (WGS) entry which is preliminary data.</text>
</comment>